<dbReference type="EMBL" id="CAJVAS010000050">
    <property type="protein sequence ID" value="CAG7649812.1"/>
    <property type="molecule type" value="Genomic_DNA"/>
</dbReference>
<evidence type="ECO:0000313" key="2">
    <source>
        <dbReference type="Proteomes" id="UP000693672"/>
    </source>
</evidence>
<evidence type="ECO:0000313" key="1">
    <source>
        <dbReference type="EMBL" id="CAG7649812.1"/>
    </source>
</evidence>
<reference evidence="1" key="1">
    <citation type="submission" date="2021-06" db="EMBL/GenBank/DDBJ databases">
        <authorList>
            <person name="Criscuolo A."/>
        </authorList>
    </citation>
    <scope>NUCLEOTIDE SEQUENCE</scope>
    <source>
        <strain evidence="1">CIP111600</strain>
    </source>
</reference>
<protein>
    <submittedName>
        <fullName evidence="1">Uncharacterized protein</fullName>
    </submittedName>
</protein>
<gene>
    <name evidence="1" type="ORF">PAESOLCIP111_05956</name>
</gene>
<dbReference type="RefSeq" id="WP_218095637.1">
    <property type="nucleotide sequence ID" value="NZ_CAJVAS010000050.1"/>
</dbReference>
<sequence length="108" mass="12506">MLQRITAVHLERLSERQQEKLRSWWVPQEGEYILFSGQEEMIYYLSGVDKGRSLPLLTIGQMMAYMAQQGHRPTIDSAWNEWIVKMPGFEAKAAELCDAMWDAMVAVL</sequence>
<keyword evidence="2" id="KW-1185">Reference proteome</keyword>
<accession>A0A916NYT2</accession>
<dbReference type="AlphaFoldDB" id="A0A916NYT2"/>
<dbReference type="Proteomes" id="UP000693672">
    <property type="component" value="Unassembled WGS sequence"/>
</dbReference>
<name>A0A916NYT2_9BACL</name>
<proteinExistence type="predicted"/>
<organism evidence="1 2">
    <name type="scientific">Paenibacillus solanacearum</name>
    <dbReference type="NCBI Taxonomy" id="2048548"/>
    <lineage>
        <taxon>Bacteria</taxon>
        <taxon>Bacillati</taxon>
        <taxon>Bacillota</taxon>
        <taxon>Bacilli</taxon>
        <taxon>Bacillales</taxon>
        <taxon>Paenibacillaceae</taxon>
        <taxon>Paenibacillus</taxon>
    </lineage>
</organism>
<comment type="caution">
    <text evidence="1">The sequence shown here is derived from an EMBL/GenBank/DDBJ whole genome shotgun (WGS) entry which is preliminary data.</text>
</comment>